<gene>
    <name evidence="4" type="ORF">S2091_0067</name>
</gene>
<dbReference type="PROSITE" id="PS51186">
    <property type="entry name" value="GNAT"/>
    <property type="match status" value="1"/>
</dbReference>
<sequence length="150" mass="16858">MPTNTLTFRRATPDDISSMSHIRLAVKENILSNPRIITPQMYLDYLDKLGRGWVCENAGHIVGFSYAAHEDSSIWALFVLPEQEGLGIGKQLLNLATDYLFGLGNDQIKLGTTPNTRADRFYAASGWERGEMKNAKEVAYVLHKPENYPI</sequence>
<evidence type="ECO:0000259" key="3">
    <source>
        <dbReference type="PROSITE" id="PS51186"/>
    </source>
</evidence>
<organism evidence="4 5">
    <name type="scientific">Solimicrobium silvestre</name>
    <dbReference type="NCBI Taxonomy" id="2099400"/>
    <lineage>
        <taxon>Bacteria</taxon>
        <taxon>Pseudomonadati</taxon>
        <taxon>Pseudomonadota</taxon>
        <taxon>Betaproteobacteria</taxon>
        <taxon>Burkholderiales</taxon>
        <taxon>Oxalobacteraceae</taxon>
        <taxon>Solimicrobium</taxon>
    </lineage>
</organism>
<evidence type="ECO:0000313" key="5">
    <source>
        <dbReference type="Proteomes" id="UP000237839"/>
    </source>
</evidence>
<dbReference type="PANTHER" id="PTHR43877:SF1">
    <property type="entry name" value="ACETYLTRANSFERASE"/>
    <property type="match status" value="1"/>
</dbReference>
<dbReference type="RefSeq" id="WP_243405251.1">
    <property type="nucleotide sequence ID" value="NZ_PUGF01000001.1"/>
</dbReference>
<feature type="domain" description="N-acetyltransferase" evidence="3">
    <location>
        <begin position="6"/>
        <end position="147"/>
    </location>
</feature>
<dbReference type="Pfam" id="PF00583">
    <property type="entry name" value="Acetyltransf_1"/>
    <property type="match status" value="1"/>
</dbReference>
<dbReference type="CDD" id="cd04301">
    <property type="entry name" value="NAT_SF"/>
    <property type="match status" value="1"/>
</dbReference>
<keyword evidence="1 4" id="KW-0808">Transferase</keyword>
<keyword evidence="2" id="KW-0012">Acyltransferase</keyword>
<dbReference type="GO" id="GO:0016747">
    <property type="term" value="F:acyltransferase activity, transferring groups other than amino-acyl groups"/>
    <property type="evidence" value="ECO:0007669"/>
    <property type="project" value="InterPro"/>
</dbReference>
<dbReference type="Proteomes" id="UP000237839">
    <property type="component" value="Unassembled WGS sequence"/>
</dbReference>
<accession>A0A2S9H4G3</accession>
<name>A0A2S9H4G3_9BURK</name>
<dbReference type="EMBL" id="PUGF01000001">
    <property type="protein sequence ID" value="PRC94872.1"/>
    <property type="molecule type" value="Genomic_DNA"/>
</dbReference>
<evidence type="ECO:0000313" key="4">
    <source>
        <dbReference type="EMBL" id="PRC94872.1"/>
    </source>
</evidence>
<keyword evidence="5" id="KW-1185">Reference proteome</keyword>
<protein>
    <submittedName>
        <fullName evidence="4">Acetyltransferase (GNAT) domain</fullName>
    </submittedName>
</protein>
<dbReference type="PANTHER" id="PTHR43877">
    <property type="entry name" value="AMINOALKYLPHOSPHONATE N-ACETYLTRANSFERASE-RELATED-RELATED"/>
    <property type="match status" value="1"/>
</dbReference>
<dbReference type="Gene3D" id="3.40.630.30">
    <property type="match status" value="1"/>
</dbReference>
<dbReference type="InterPro" id="IPR000182">
    <property type="entry name" value="GNAT_dom"/>
</dbReference>
<reference evidence="4 5" key="1">
    <citation type="submission" date="2018-02" db="EMBL/GenBank/DDBJ databases">
        <title>Solimicrobium silvestre gen. nov., sp. nov., isolated from alpine forest soil.</title>
        <authorList>
            <person name="Margesin R."/>
            <person name="Albuquerque L."/>
            <person name="Zhang D.-C."/>
            <person name="Froufe H.J.C."/>
            <person name="Severino R."/>
            <person name="Roxo I."/>
            <person name="Egas C."/>
            <person name="Da Costa M.S."/>
        </authorList>
    </citation>
    <scope>NUCLEOTIDE SEQUENCE [LARGE SCALE GENOMIC DNA]</scope>
    <source>
        <strain evidence="4 5">S20-91</strain>
    </source>
</reference>
<dbReference type="InterPro" id="IPR050832">
    <property type="entry name" value="Bact_Acetyltransf"/>
</dbReference>
<evidence type="ECO:0000256" key="2">
    <source>
        <dbReference type="ARBA" id="ARBA00023315"/>
    </source>
</evidence>
<dbReference type="AlphaFoldDB" id="A0A2S9H4G3"/>
<dbReference type="InterPro" id="IPR016181">
    <property type="entry name" value="Acyl_CoA_acyltransferase"/>
</dbReference>
<dbReference type="SUPFAM" id="SSF55729">
    <property type="entry name" value="Acyl-CoA N-acyltransferases (Nat)"/>
    <property type="match status" value="1"/>
</dbReference>
<proteinExistence type="predicted"/>
<evidence type="ECO:0000256" key="1">
    <source>
        <dbReference type="ARBA" id="ARBA00022679"/>
    </source>
</evidence>
<comment type="caution">
    <text evidence="4">The sequence shown here is derived from an EMBL/GenBank/DDBJ whole genome shotgun (WGS) entry which is preliminary data.</text>
</comment>